<dbReference type="AlphaFoldDB" id="A0AA39SWX3"/>
<reference evidence="1" key="2">
    <citation type="submission" date="2023-06" db="EMBL/GenBank/DDBJ databases">
        <authorList>
            <person name="Swenson N.G."/>
            <person name="Wegrzyn J.L."/>
            <person name="Mcevoy S.L."/>
        </authorList>
    </citation>
    <scope>NUCLEOTIDE SEQUENCE</scope>
    <source>
        <strain evidence="1">NS2018</strain>
        <tissue evidence="1">Leaf</tissue>
    </source>
</reference>
<gene>
    <name evidence="1" type="ORF">LWI29_023245</name>
</gene>
<sequence>MCLLSLCRSLSIEMLIGSSDHSITIKRVELLACYLVEGNKIDIGRIIKAEIYGAGDVDIKGKSKSTQKIIPFPCLITKLCRYEGVVELASDEMAVGDKLDIN</sequence>
<dbReference type="Proteomes" id="UP001168877">
    <property type="component" value="Unassembled WGS sequence"/>
</dbReference>
<dbReference type="EMBL" id="JAUESC010000004">
    <property type="protein sequence ID" value="KAK0597239.1"/>
    <property type="molecule type" value="Genomic_DNA"/>
</dbReference>
<accession>A0AA39SWX3</accession>
<name>A0AA39SWX3_ACESA</name>
<evidence type="ECO:0000313" key="1">
    <source>
        <dbReference type="EMBL" id="KAK0597239.1"/>
    </source>
</evidence>
<reference evidence="1" key="1">
    <citation type="journal article" date="2022" name="Plant J.">
        <title>Strategies of tolerance reflected in two North American maple genomes.</title>
        <authorList>
            <person name="McEvoy S.L."/>
            <person name="Sezen U.U."/>
            <person name="Trouern-Trend A."/>
            <person name="McMahon S.M."/>
            <person name="Schaberg P.G."/>
            <person name="Yang J."/>
            <person name="Wegrzyn J.L."/>
            <person name="Swenson N.G."/>
        </authorList>
    </citation>
    <scope>NUCLEOTIDE SEQUENCE</scope>
    <source>
        <strain evidence="1">NS2018</strain>
    </source>
</reference>
<comment type="caution">
    <text evidence="1">The sequence shown here is derived from an EMBL/GenBank/DDBJ whole genome shotgun (WGS) entry which is preliminary data.</text>
</comment>
<organism evidence="1 2">
    <name type="scientific">Acer saccharum</name>
    <name type="common">Sugar maple</name>
    <dbReference type="NCBI Taxonomy" id="4024"/>
    <lineage>
        <taxon>Eukaryota</taxon>
        <taxon>Viridiplantae</taxon>
        <taxon>Streptophyta</taxon>
        <taxon>Embryophyta</taxon>
        <taxon>Tracheophyta</taxon>
        <taxon>Spermatophyta</taxon>
        <taxon>Magnoliopsida</taxon>
        <taxon>eudicotyledons</taxon>
        <taxon>Gunneridae</taxon>
        <taxon>Pentapetalae</taxon>
        <taxon>rosids</taxon>
        <taxon>malvids</taxon>
        <taxon>Sapindales</taxon>
        <taxon>Sapindaceae</taxon>
        <taxon>Hippocastanoideae</taxon>
        <taxon>Acereae</taxon>
        <taxon>Acer</taxon>
    </lineage>
</organism>
<protein>
    <submittedName>
        <fullName evidence="1">Uncharacterized protein</fullName>
    </submittedName>
</protein>
<keyword evidence="2" id="KW-1185">Reference proteome</keyword>
<proteinExistence type="predicted"/>
<evidence type="ECO:0000313" key="2">
    <source>
        <dbReference type="Proteomes" id="UP001168877"/>
    </source>
</evidence>